<comment type="caution">
    <text evidence="2">The sequence shown here is derived from an EMBL/GenBank/DDBJ whole genome shotgun (WGS) entry which is preliminary data.</text>
</comment>
<evidence type="ECO:0000313" key="3">
    <source>
        <dbReference type="Proteomes" id="UP000499080"/>
    </source>
</evidence>
<organism evidence="2 3">
    <name type="scientific">Araneus ventricosus</name>
    <name type="common">Orbweaver spider</name>
    <name type="synonym">Epeira ventricosa</name>
    <dbReference type="NCBI Taxonomy" id="182803"/>
    <lineage>
        <taxon>Eukaryota</taxon>
        <taxon>Metazoa</taxon>
        <taxon>Ecdysozoa</taxon>
        <taxon>Arthropoda</taxon>
        <taxon>Chelicerata</taxon>
        <taxon>Arachnida</taxon>
        <taxon>Araneae</taxon>
        <taxon>Araneomorphae</taxon>
        <taxon>Entelegynae</taxon>
        <taxon>Araneoidea</taxon>
        <taxon>Araneidae</taxon>
        <taxon>Araneus</taxon>
    </lineage>
</organism>
<protein>
    <submittedName>
        <fullName evidence="2">Uncharacterized protein</fullName>
    </submittedName>
</protein>
<accession>A0A4Y2B9W3</accession>
<keyword evidence="3" id="KW-1185">Reference proteome</keyword>
<sequence length="125" mass="14097">MIQGCQGLLDTARCESEIDEQCHLLSDAKFIVFVASAALKGNVDSTNACLKLKCRKIVNNEGRDGDIDDPRAVPLPGTQSVMTDGLFNGKNMSKEKQFYLFIFIYSYTKFALNIAIFRIFISRFW</sequence>
<gene>
    <name evidence="2" type="ORF">AVEN_14851_1</name>
</gene>
<dbReference type="EMBL" id="BGPR01082880">
    <property type="protein sequence ID" value="GBL89000.1"/>
    <property type="molecule type" value="Genomic_DNA"/>
</dbReference>
<keyword evidence="1" id="KW-0472">Membrane</keyword>
<dbReference type="AlphaFoldDB" id="A0A4Y2B9W3"/>
<feature type="transmembrane region" description="Helical" evidence="1">
    <location>
        <begin position="98"/>
        <end position="121"/>
    </location>
</feature>
<evidence type="ECO:0000313" key="2">
    <source>
        <dbReference type="EMBL" id="GBL89000.1"/>
    </source>
</evidence>
<reference evidence="2 3" key="1">
    <citation type="journal article" date="2019" name="Sci. Rep.">
        <title>Orb-weaving spider Araneus ventricosus genome elucidates the spidroin gene catalogue.</title>
        <authorList>
            <person name="Kono N."/>
            <person name="Nakamura H."/>
            <person name="Ohtoshi R."/>
            <person name="Moran D.A.P."/>
            <person name="Shinohara A."/>
            <person name="Yoshida Y."/>
            <person name="Fujiwara M."/>
            <person name="Mori M."/>
            <person name="Tomita M."/>
            <person name="Arakawa K."/>
        </authorList>
    </citation>
    <scope>NUCLEOTIDE SEQUENCE [LARGE SCALE GENOMIC DNA]</scope>
</reference>
<keyword evidence="1" id="KW-1133">Transmembrane helix</keyword>
<proteinExistence type="predicted"/>
<name>A0A4Y2B9W3_ARAVE</name>
<evidence type="ECO:0000256" key="1">
    <source>
        <dbReference type="SAM" id="Phobius"/>
    </source>
</evidence>
<keyword evidence="1" id="KW-0812">Transmembrane</keyword>
<dbReference type="Proteomes" id="UP000499080">
    <property type="component" value="Unassembled WGS sequence"/>
</dbReference>